<dbReference type="EMBL" id="QVQA01000217">
    <property type="protein sequence ID" value="KAF5093632.1"/>
    <property type="molecule type" value="Genomic_DNA"/>
</dbReference>
<reference evidence="1 2" key="1">
    <citation type="journal article" date="2020" name="Front. Microbiol.">
        <title>Phenotypic and Genetic Characterization of the Cheese Ripening Yeast Geotrichum candidum.</title>
        <authorList>
            <person name="Perkins V."/>
            <person name="Vignola S."/>
            <person name="Lessard M.H."/>
            <person name="Plante P.L."/>
            <person name="Corbeil J."/>
            <person name="Dugat-Bony E."/>
            <person name="Frenette M."/>
            <person name="Labrie S."/>
        </authorList>
    </citation>
    <scope>NUCLEOTIDE SEQUENCE [LARGE SCALE GENOMIC DNA]</scope>
    <source>
        <strain evidence="1 2">LMA-1147</strain>
    </source>
</reference>
<keyword evidence="2" id="KW-1185">Reference proteome</keyword>
<sequence length="295" mass="32937">MSYNNTKNQITSDDDDDEEEYEIESWILEFLSAFGNDIFAEVSEDFIEDDFNLTGLSALVPHYHEALEMILDLEPEYPISLPNVALIEKSAELLYGLIHARFIISRHGLNIMAQKYNQGGFGVCPRVLCKGTKLLPTGLHDLPGNEKVRLYCPCCSDIYHPQPSRYTNIDGAFFGTSFVGLFLKTFPDVERDCAERRKKQFQLTLFGFRISEQSRSGPRMRWLRQGPEDAAELDAFAMLPEDAVVSSRGDNDEDEDDDETGDGRSTNNAALSSQQSQGLLPWSSTAPTGSAAAVL</sequence>
<accession>A0ACB6UZT3</accession>
<dbReference type="Proteomes" id="UP000744676">
    <property type="component" value="Unassembled WGS sequence"/>
</dbReference>
<evidence type="ECO:0000313" key="1">
    <source>
        <dbReference type="EMBL" id="KAF5093632.1"/>
    </source>
</evidence>
<name>A0ACB6UZT3_9ASCO</name>
<proteinExistence type="predicted"/>
<comment type="caution">
    <text evidence="1">The sequence shown here is derived from an EMBL/GenBank/DDBJ whole genome shotgun (WGS) entry which is preliminary data.</text>
</comment>
<gene>
    <name evidence="1" type="ORF">D0Z00_003958</name>
</gene>
<protein>
    <submittedName>
        <fullName evidence="1">Uncharacterized protein</fullName>
    </submittedName>
</protein>
<evidence type="ECO:0000313" key="2">
    <source>
        <dbReference type="Proteomes" id="UP000744676"/>
    </source>
</evidence>
<organism evidence="1 2">
    <name type="scientific">Geotrichum galactomycetum</name>
    <dbReference type="NCBI Taxonomy" id="27317"/>
    <lineage>
        <taxon>Eukaryota</taxon>
        <taxon>Fungi</taxon>
        <taxon>Dikarya</taxon>
        <taxon>Ascomycota</taxon>
        <taxon>Saccharomycotina</taxon>
        <taxon>Dipodascomycetes</taxon>
        <taxon>Dipodascales</taxon>
        <taxon>Dipodascaceae</taxon>
        <taxon>Geotrichum</taxon>
    </lineage>
</organism>